<evidence type="ECO:0000313" key="3">
    <source>
        <dbReference type="Proteomes" id="UP000629098"/>
    </source>
</evidence>
<name>A0A8J6XJ46_9CYAN</name>
<evidence type="ECO:0008006" key="4">
    <source>
        <dbReference type="Google" id="ProtNLM"/>
    </source>
</evidence>
<feature type="chain" id="PRO_5035296498" description="PEP-CTERM sorting domain-containing protein" evidence="1">
    <location>
        <begin position="31"/>
        <end position="204"/>
    </location>
</feature>
<dbReference type="Proteomes" id="UP000629098">
    <property type="component" value="Unassembled WGS sequence"/>
</dbReference>
<reference evidence="2" key="1">
    <citation type="submission" date="2020-09" db="EMBL/GenBank/DDBJ databases">
        <title>Iningainema tapete sp. nov. (Scytonemataceae, Cyanobacteria) from greenhouses in central Florida (USA) produces two types of nodularin with biosynthetic potential for microcystin-LR and anabaenopeptins.</title>
        <authorList>
            <person name="Berthold D.E."/>
            <person name="Lefler F.W."/>
            <person name="Huang I.-S."/>
            <person name="Abdulla H."/>
            <person name="Zimba P.V."/>
            <person name="Laughinghouse H.D. IV."/>
        </authorList>
    </citation>
    <scope>NUCLEOTIDE SEQUENCE</scope>
    <source>
        <strain evidence="2">BLCCT55</strain>
    </source>
</reference>
<proteinExistence type="predicted"/>
<dbReference type="AlphaFoldDB" id="A0A8J6XJ46"/>
<keyword evidence="3" id="KW-1185">Reference proteome</keyword>
<dbReference type="RefSeq" id="WP_190836888.1">
    <property type="nucleotide sequence ID" value="NZ_CAWPPI010000118.1"/>
</dbReference>
<sequence length="204" mass="21343">MIFNSIKNCQSTVIGVALLIVTTVASPVQAITFVTDRTALSSNDQVDWSSLGKVFNPFSPNLAAFLPNSFSAQSSLGLSVNVNIPQIQSPEITPPFVFQTSFPPNGIPTNFSNNDFLLFTGFAPGPDPAIGNPGPITITFAQPVLGAGTQIAVDDTPQFTAFISAFDNANNLLGTFSTPGTSSLALDNSAVFLGVLNDTPNISE</sequence>
<gene>
    <name evidence="2" type="ORF">ICL16_38755</name>
</gene>
<feature type="signal peptide" evidence="1">
    <location>
        <begin position="1"/>
        <end position="30"/>
    </location>
</feature>
<evidence type="ECO:0000313" key="2">
    <source>
        <dbReference type="EMBL" id="MBD2777830.1"/>
    </source>
</evidence>
<protein>
    <recommendedName>
        <fullName evidence="4">PEP-CTERM sorting domain-containing protein</fullName>
    </recommendedName>
</protein>
<accession>A0A8J6XJ46</accession>
<evidence type="ECO:0000256" key="1">
    <source>
        <dbReference type="SAM" id="SignalP"/>
    </source>
</evidence>
<dbReference type="EMBL" id="JACXAE010000118">
    <property type="protein sequence ID" value="MBD2777830.1"/>
    <property type="molecule type" value="Genomic_DNA"/>
</dbReference>
<keyword evidence="1" id="KW-0732">Signal</keyword>
<comment type="caution">
    <text evidence="2">The sequence shown here is derived from an EMBL/GenBank/DDBJ whole genome shotgun (WGS) entry which is preliminary data.</text>
</comment>
<organism evidence="2 3">
    <name type="scientific">Iningainema tapete BLCC-T55</name>
    <dbReference type="NCBI Taxonomy" id="2748662"/>
    <lineage>
        <taxon>Bacteria</taxon>
        <taxon>Bacillati</taxon>
        <taxon>Cyanobacteriota</taxon>
        <taxon>Cyanophyceae</taxon>
        <taxon>Nostocales</taxon>
        <taxon>Scytonemataceae</taxon>
        <taxon>Iningainema tapete</taxon>
    </lineage>
</organism>